<evidence type="ECO:0000256" key="1">
    <source>
        <dbReference type="SAM" id="Coils"/>
    </source>
</evidence>
<accession>A0A7J0DRX4</accession>
<sequence>MESNTMSKDDLDRLKKSYSFPTGVQTRIPEEGETILSTRTCDVTFYKSCFPHRSEVPNSSHHQDDFEFLQHLPCPTFPQCVISVLVIWRFIGVIFFLNEFRYLFTLFKSPRSDLEWLYFKARLVQGEGVPQVPRSWGTLEISSSGGDHAKDKLVEEKRLAPWATRSGCSSSSSSLSSGAMSESWLPADQIRWDVKNNQSKEARPKGGGRQGYELGFKVHPAAKGVVIGEKHPREKASNVSQSEVKSKGNETLPRRQGRQNRQLCSDPPSLYDARTQGMRPHSILPVWSRPRWKWFEPITGPLSWKGFLLRPPRRRRKLAKELKTKSDALARLEEEVAKMKKNEALAKKKAVEKYQALEEFHEAVKNVSSKYFGEGFDFCKIQLARHHPSRHRFGRNRPRP</sequence>
<dbReference type="EMBL" id="BJWL01000364">
    <property type="protein sequence ID" value="GFS41154.1"/>
    <property type="molecule type" value="Genomic_DNA"/>
</dbReference>
<proteinExistence type="predicted"/>
<protein>
    <submittedName>
        <fullName evidence="3">Uncharacterized protein</fullName>
    </submittedName>
</protein>
<keyword evidence="1" id="KW-0175">Coiled coil</keyword>
<dbReference type="AlphaFoldDB" id="A0A7J0DRX4"/>
<gene>
    <name evidence="3" type="ORF">Acr_00g0072690</name>
</gene>
<organism evidence="3 4">
    <name type="scientific">Actinidia rufa</name>
    <dbReference type="NCBI Taxonomy" id="165716"/>
    <lineage>
        <taxon>Eukaryota</taxon>
        <taxon>Viridiplantae</taxon>
        <taxon>Streptophyta</taxon>
        <taxon>Embryophyta</taxon>
        <taxon>Tracheophyta</taxon>
        <taxon>Spermatophyta</taxon>
        <taxon>Magnoliopsida</taxon>
        <taxon>eudicotyledons</taxon>
        <taxon>Gunneridae</taxon>
        <taxon>Pentapetalae</taxon>
        <taxon>asterids</taxon>
        <taxon>Ericales</taxon>
        <taxon>Actinidiaceae</taxon>
        <taxon>Actinidia</taxon>
    </lineage>
</organism>
<comment type="caution">
    <text evidence="3">The sequence shown here is derived from an EMBL/GenBank/DDBJ whole genome shotgun (WGS) entry which is preliminary data.</text>
</comment>
<reference evidence="4" key="1">
    <citation type="submission" date="2019-07" db="EMBL/GenBank/DDBJ databases">
        <title>De Novo Assembly of kiwifruit Actinidia rufa.</title>
        <authorList>
            <person name="Sugita-Konishi S."/>
            <person name="Sato K."/>
            <person name="Mori E."/>
            <person name="Abe Y."/>
            <person name="Kisaki G."/>
            <person name="Hamano K."/>
            <person name="Suezawa K."/>
            <person name="Otani M."/>
            <person name="Fukuda T."/>
            <person name="Manabe T."/>
            <person name="Gomi K."/>
            <person name="Tabuchi M."/>
            <person name="Akimitsu K."/>
            <person name="Kataoka I."/>
        </authorList>
    </citation>
    <scope>NUCLEOTIDE SEQUENCE [LARGE SCALE GENOMIC DNA]</scope>
    <source>
        <strain evidence="4">cv. Fuchu</strain>
    </source>
</reference>
<evidence type="ECO:0000256" key="2">
    <source>
        <dbReference type="SAM" id="MobiDB-lite"/>
    </source>
</evidence>
<evidence type="ECO:0000313" key="4">
    <source>
        <dbReference type="Proteomes" id="UP000585474"/>
    </source>
</evidence>
<keyword evidence="4" id="KW-1185">Reference proteome</keyword>
<dbReference type="Proteomes" id="UP000585474">
    <property type="component" value="Unassembled WGS sequence"/>
</dbReference>
<feature type="coiled-coil region" evidence="1">
    <location>
        <begin position="315"/>
        <end position="349"/>
    </location>
</feature>
<feature type="region of interest" description="Disordered" evidence="2">
    <location>
        <begin position="225"/>
        <end position="268"/>
    </location>
</feature>
<name>A0A7J0DRX4_9ERIC</name>
<evidence type="ECO:0000313" key="3">
    <source>
        <dbReference type="EMBL" id="GFS41154.1"/>
    </source>
</evidence>